<comment type="caution">
    <text evidence="2">The sequence shown here is derived from an EMBL/GenBank/DDBJ whole genome shotgun (WGS) entry which is preliminary data.</text>
</comment>
<accession>A0AAV4CN35</accession>
<sequence>MTATGMCDPVSTSLGRATRATSSVESDGISRMNRSVTVLAYCRSMSTYSQVTTENTPVIDQQQPGWPAWDSQTIIIDDIK</sequence>
<dbReference type="EMBL" id="BLXT01006675">
    <property type="protein sequence ID" value="GFO32729.1"/>
    <property type="molecule type" value="Genomic_DNA"/>
</dbReference>
<feature type="region of interest" description="Disordered" evidence="1">
    <location>
        <begin position="1"/>
        <end position="28"/>
    </location>
</feature>
<name>A0AAV4CN35_9GAST</name>
<keyword evidence="3" id="KW-1185">Reference proteome</keyword>
<organism evidence="2 3">
    <name type="scientific">Plakobranchus ocellatus</name>
    <dbReference type="NCBI Taxonomy" id="259542"/>
    <lineage>
        <taxon>Eukaryota</taxon>
        <taxon>Metazoa</taxon>
        <taxon>Spiralia</taxon>
        <taxon>Lophotrochozoa</taxon>
        <taxon>Mollusca</taxon>
        <taxon>Gastropoda</taxon>
        <taxon>Heterobranchia</taxon>
        <taxon>Euthyneura</taxon>
        <taxon>Panpulmonata</taxon>
        <taxon>Sacoglossa</taxon>
        <taxon>Placobranchoidea</taxon>
        <taxon>Plakobranchidae</taxon>
        <taxon>Plakobranchus</taxon>
    </lineage>
</organism>
<evidence type="ECO:0000313" key="3">
    <source>
        <dbReference type="Proteomes" id="UP000735302"/>
    </source>
</evidence>
<proteinExistence type="predicted"/>
<feature type="compositionally biased region" description="Polar residues" evidence="1">
    <location>
        <begin position="10"/>
        <end position="25"/>
    </location>
</feature>
<reference evidence="2 3" key="1">
    <citation type="journal article" date="2021" name="Elife">
        <title>Chloroplast acquisition without the gene transfer in kleptoplastic sea slugs, Plakobranchus ocellatus.</title>
        <authorList>
            <person name="Maeda T."/>
            <person name="Takahashi S."/>
            <person name="Yoshida T."/>
            <person name="Shimamura S."/>
            <person name="Takaki Y."/>
            <person name="Nagai Y."/>
            <person name="Toyoda A."/>
            <person name="Suzuki Y."/>
            <person name="Arimoto A."/>
            <person name="Ishii H."/>
            <person name="Satoh N."/>
            <person name="Nishiyama T."/>
            <person name="Hasebe M."/>
            <person name="Maruyama T."/>
            <person name="Minagawa J."/>
            <person name="Obokata J."/>
            <person name="Shigenobu S."/>
        </authorList>
    </citation>
    <scope>NUCLEOTIDE SEQUENCE [LARGE SCALE GENOMIC DNA]</scope>
</reference>
<dbReference type="AlphaFoldDB" id="A0AAV4CN35"/>
<evidence type="ECO:0000313" key="2">
    <source>
        <dbReference type="EMBL" id="GFO32729.1"/>
    </source>
</evidence>
<protein>
    <submittedName>
        <fullName evidence="2">Uncharacterized protein</fullName>
    </submittedName>
</protein>
<gene>
    <name evidence="2" type="ORF">PoB_005923400</name>
</gene>
<dbReference type="Proteomes" id="UP000735302">
    <property type="component" value="Unassembled WGS sequence"/>
</dbReference>
<evidence type="ECO:0000256" key="1">
    <source>
        <dbReference type="SAM" id="MobiDB-lite"/>
    </source>
</evidence>